<accession>D5PIK8</accession>
<evidence type="ECO:0000313" key="2">
    <source>
        <dbReference type="Proteomes" id="UP000003653"/>
    </source>
</evidence>
<dbReference type="EMBL" id="ADNV01000385">
    <property type="protein sequence ID" value="EFG74117.1"/>
    <property type="molecule type" value="Genomic_DNA"/>
</dbReference>
<name>D5PIK8_9MYCO</name>
<protein>
    <submittedName>
        <fullName evidence="1">Uncharacterized protein</fullName>
    </submittedName>
</protein>
<evidence type="ECO:0000313" key="1">
    <source>
        <dbReference type="EMBL" id="EFG74117.1"/>
    </source>
</evidence>
<keyword evidence="2" id="KW-1185">Reference proteome</keyword>
<dbReference type="AlphaFoldDB" id="D5PIK8"/>
<comment type="caution">
    <text evidence="1">The sequence shown here is derived from an EMBL/GenBank/DDBJ whole genome shotgun (WGS) entry which is preliminary data.</text>
</comment>
<organism evidence="1 2">
    <name type="scientific">Mycobacterium parascrofulaceum ATCC BAA-614</name>
    <dbReference type="NCBI Taxonomy" id="525368"/>
    <lineage>
        <taxon>Bacteria</taxon>
        <taxon>Bacillati</taxon>
        <taxon>Actinomycetota</taxon>
        <taxon>Actinomycetes</taxon>
        <taxon>Mycobacteriales</taxon>
        <taxon>Mycobacteriaceae</taxon>
        <taxon>Mycobacterium</taxon>
        <taxon>Mycobacterium simiae complex</taxon>
    </lineage>
</organism>
<reference evidence="1 2" key="1">
    <citation type="submission" date="2010-04" db="EMBL/GenBank/DDBJ databases">
        <authorList>
            <person name="Muzny D."/>
            <person name="Qin X."/>
            <person name="Deng J."/>
            <person name="Jiang H."/>
            <person name="Liu Y."/>
            <person name="Qu J."/>
            <person name="Song X.-Z."/>
            <person name="Zhang L."/>
            <person name="Thornton R."/>
            <person name="Coyle M."/>
            <person name="Francisco L."/>
            <person name="Jackson L."/>
            <person name="Javaid M."/>
            <person name="Korchina V."/>
            <person name="Kovar C."/>
            <person name="Mata R."/>
            <person name="Mathew T."/>
            <person name="Ngo R."/>
            <person name="Nguyen L."/>
            <person name="Nguyen N."/>
            <person name="Okwuonu G."/>
            <person name="Ongeri F."/>
            <person name="Pham C."/>
            <person name="Simmons D."/>
            <person name="Wilczek-Boney K."/>
            <person name="Hale W."/>
            <person name="Jakkamsetti A."/>
            <person name="Pham P."/>
            <person name="Ruth R."/>
            <person name="San Lucas F."/>
            <person name="Warren J."/>
            <person name="Zhang J."/>
            <person name="Zhao Z."/>
            <person name="Zhou C."/>
            <person name="Zhu D."/>
            <person name="Lee S."/>
            <person name="Bess C."/>
            <person name="Blankenburg K."/>
            <person name="Forbes L."/>
            <person name="Fu Q."/>
            <person name="Gubbala S."/>
            <person name="Hirani K."/>
            <person name="Jayaseelan J.C."/>
            <person name="Lara F."/>
            <person name="Munidasa M."/>
            <person name="Palculict T."/>
            <person name="Patil S."/>
            <person name="Pu L.-L."/>
            <person name="Saada N."/>
            <person name="Tang L."/>
            <person name="Weissenberger G."/>
            <person name="Zhu Y."/>
            <person name="Hemphill L."/>
            <person name="Shang Y."/>
            <person name="Youmans B."/>
            <person name="Ayvaz T."/>
            <person name="Ross M."/>
            <person name="Santibanez J."/>
            <person name="Aqrawi P."/>
            <person name="Gross S."/>
            <person name="Joshi V."/>
            <person name="Fowler G."/>
            <person name="Nazareth L."/>
            <person name="Reid J."/>
            <person name="Worley K."/>
            <person name="Petrosino J."/>
            <person name="Highlander S."/>
            <person name="Gibbs R."/>
        </authorList>
    </citation>
    <scope>NUCLEOTIDE SEQUENCE [LARGE SCALE GENOMIC DNA]</scope>
    <source>
        <strain evidence="1 2">ATCC BAA-614</strain>
    </source>
</reference>
<dbReference type="Proteomes" id="UP000003653">
    <property type="component" value="Unassembled WGS sequence"/>
</dbReference>
<sequence length="48" mass="5151">MGLIAIVVILAAPLGIPAGVSVAHHAADRFRSCARWGRRIRRTGVRTT</sequence>
<dbReference type="HOGENOM" id="CLU_3155115_0_0_11"/>
<gene>
    <name evidence="1" type="ORF">HMPREF0591_6002</name>
</gene>
<proteinExistence type="predicted"/>